<evidence type="ECO:0000256" key="1">
    <source>
        <dbReference type="ARBA" id="ARBA00004418"/>
    </source>
</evidence>
<proteinExistence type="inferred from homology"/>
<dbReference type="PANTHER" id="PTHR30290">
    <property type="entry name" value="PERIPLASMIC BINDING COMPONENT OF ABC TRANSPORTER"/>
    <property type="match status" value="1"/>
</dbReference>
<evidence type="ECO:0000313" key="8">
    <source>
        <dbReference type="Proteomes" id="UP000325291"/>
    </source>
</evidence>
<name>A0A5A9ZH62_9RHOB</name>
<feature type="signal peptide" evidence="5">
    <location>
        <begin position="1"/>
        <end position="27"/>
    </location>
</feature>
<evidence type="ECO:0000313" key="7">
    <source>
        <dbReference type="EMBL" id="KAA0916292.1"/>
    </source>
</evidence>
<dbReference type="InterPro" id="IPR000914">
    <property type="entry name" value="SBP_5_dom"/>
</dbReference>
<reference evidence="7 8" key="1">
    <citation type="submission" date="2019-07" db="EMBL/GenBank/DDBJ databases">
        <title>Aquicoccus porphyridii gen. nov., sp. nov., isolated from a small marine red alga, Porphyridium marinum.</title>
        <authorList>
            <person name="Liu L."/>
        </authorList>
    </citation>
    <scope>NUCLEOTIDE SEQUENCE [LARGE SCALE GENOMIC DNA]</scope>
    <source>
        <strain evidence="7 8">L1 8-17</strain>
    </source>
</reference>
<dbReference type="AlphaFoldDB" id="A0A5A9ZH62"/>
<keyword evidence="4 5" id="KW-0732">Signal</keyword>
<dbReference type="PANTHER" id="PTHR30290:SF9">
    <property type="entry name" value="OLIGOPEPTIDE-BINDING PROTEIN APPA"/>
    <property type="match status" value="1"/>
</dbReference>
<dbReference type="GO" id="GO:0043190">
    <property type="term" value="C:ATP-binding cassette (ABC) transporter complex"/>
    <property type="evidence" value="ECO:0007669"/>
    <property type="project" value="InterPro"/>
</dbReference>
<comment type="caution">
    <text evidence="7">The sequence shown here is derived from an EMBL/GenBank/DDBJ whole genome shotgun (WGS) entry which is preliminary data.</text>
</comment>
<keyword evidence="3" id="KW-0813">Transport</keyword>
<dbReference type="PIRSF" id="PIRSF002741">
    <property type="entry name" value="MppA"/>
    <property type="match status" value="1"/>
</dbReference>
<evidence type="ECO:0000256" key="2">
    <source>
        <dbReference type="ARBA" id="ARBA00005695"/>
    </source>
</evidence>
<dbReference type="CDD" id="cd00995">
    <property type="entry name" value="PBP2_NikA_DppA_OppA_like"/>
    <property type="match status" value="1"/>
</dbReference>
<sequence length="528" mass="59073">MSRIRLGASAVALSCVILGGVSAPALAEQSGRINVALGAESTTMDPARYSAGVDQYYVGTMFEMLLKPMPDGTIANWLAESWSIDETNPDKPIIDVHIRPGVTFHNGDPLTAADFEFSYQRQSDPNVSRWSHYQSNVERFEIVDDLHFRLHFKQPDSSYVANYLQLWAMPKDYFQEVGDEAFGRHPIGTGPWKFVSRRVKEELLLEAHDDYWNEEHRPEAKELRIRIIPEDLTRVAALQTGEVDWIDAVPPAMLEDIKSLDGIATATMPAGNHLFLDMDTIPEGPLQNVKVRQAIAHGVDMDAIIESVLFGQGQRYAQVAEGATGYNPDLEPYDYDPAKAMQLLAEAGYPQGFDIDCYNLITPREPNIKEMGEAMFAYLGTIGVRCKVVNMEYGAWINLGRRDEQTEQLNGGLISWMWGQGVPGDPAIAWGGHLHSYEPGKGWGSYSHVDDPEFDRMIEDAAKIMEPEARTAALREIGARKHELVLGGLTTYQPLVTMAWNDAKVSYTPWPYPGFWRNFQEIGLKSAD</sequence>
<dbReference type="Proteomes" id="UP000325291">
    <property type="component" value="Unassembled WGS sequence"/>
</dbReference>
<evidence type="ECO:0000256" key="5">
    <source>
        <dbReference type="SAM" id="SignalP"/>
    </source>
</evidence>
<dbReference type="GO" id="GO:0030288">
    <property type="term" value="C:outer membrane-bounded periplasmic space"/>
    <property type="evidence" value="ECO:0007669"/>
    <property type="project" value="UniProtKB-ARBA"/>
</dbReference>
<evidence type="ECO:0000256" key="3">
    <source>
        <dbReference type="ARBA" id="ARBA00022448"/>
    </source>
</evidence>
<keyword evidence="8" id="KW-1185">Reference proteome</keyword>
<evidence type="ECO:0000256" key="4">
    <source>
        <dbReference type="ARBA" id="ARBA00022729"/>
    </source>
</evidence>
<dbReference type="RefSeq" id="WP_111366157.1">
    <property type="nucleotide sequence ID" value="NZ_VINQ01000005.1"/>
</dbReference>
<dbReference type="GO" id="GO:0015833">
    <property type="term" value="P:peptide transport"/>
    <property type="evidence" value="ECO:0007669"/>
    <property type="project" value="TreeGrafter"/>
</dbReference>
<organism evidence="7 8">
    <name type="scientific">Aquicoccus porphyridii</name>
    <dbReference type="NCBI Taxonomy" id="1852029"/>
    <lineage>
        <taxon>Bacteria</taxon>
        <taxon>Pseudomonadati</taxon>
        <taxon>Pseudomonadota</taxon>
        <taxon>Alphaproteobacteria</taxon>
        <taxon>Rhodobacterales</taxon>
        <taxon>Paracoccaceae</taxon>
        <taxon>Aquicoccus</taxon>
    </lineage>
</organism>
<dbReference type="Pfam" id="PF00496">
    <property type="entry name" value="SBP_bac_5"/>
    <property type="match status" value="1"/>
</dbReference>
<dbReference type="InterPro" id="IPR030678">
    <property type="entry name" value="Peptide/Ni-bd"/>
</dbReference>
<dbReference type="EMBL" id="VINQ01000005">
    <property type="protein sequence ID" value="KAA0916292.1"/>
    <property type="molecule type" value="Genomic_DNA"/>
</dbReference>
<evidence type="ECO:0000259" key="6">
    <source>
        <dbReference type="Pfam" id="PF00496"/>
    </source>
</evidence>
<dbReference type="Gene3D" id="3.40.190.10">
    <property type="entry name" value="Periplasmic binding protein-like II"/>
    <property type="match status" value="1"/>
</dbReference>
<dbReference type="GO" id="GO:1904680">
    <property type="term" value="F:peptide transmembrane transporter activity"/>
    <property type="evidence" value="ECO:0007669"/>
    <property type="project" value="TreeGrafter"/>
</dbReference>
<protein>
    <submittedName>
        <fullName evidence="7">ABC transporter substrate-binding protein</fullName>
    </submittedName>
</protein>
<dbReference type="Gene3D" id="3.10.105.10">
    <property type="entry name" value="Dipeptide-binding Protein, Domain 3"/>
    <property type="match status" value="1"/>
</dbReference>
<gene>
    <name evidence="7" type="ORF">FLO80_09260</name>
</gene>
<comment type="similarity">
    <text evidence="2">Belongs to the bacterial solute-binding protein 5 family.</text>
</comment>
<comment type="subcellular location">
    <subcellularLocation>
        <location evidence="1">Periplasm</location>
    </subcellularLocation>
</comment>
<dbReference type="SUPFAM" id="SSF53850">
    <property type="entry name" value="Periplasmic binding protein-like II"/>
    <property type="match status" value="1"/>
</dbReference>
<feature type="chain" id="PRO_5022955586" evidence="5">
    <location>
        <begin position="28"/>
        <end position="528"/>
    </location>
</feature>
<feature type="domain" description="Solute-binding protein family 5" evidence="6">
    <location>
        <begin position="74"/>
        <end position="428"/>
    </location>
</feature>
<dbReference type="InterPro" id="IPR039424">
    <property type="entry name" value="SBP_5"/>
</dbReference>
<accession>A0A5A9ZH62</accession>